<gene>
    <name evidence="2" type="ORF">AVDCRST_MAG78-3359</name>
</gene>
<dbReference type="EMBL" id="CADCVB010000220">
    <property type="protein sequence ID" value="CAA9450752.1"/>
    <property type="molecule type" value="Genomic_DNA"/>
</dbReference>
<name>A0A6J4QU72_9ACTN</name>
<feature type="non-terminal residue" evidence="2">
    <location>
        <position position="1"/>
    </location>
</feature>
<accession>A0A6J4QU72</accession>
<reference evidence="2" key="1">
    <citation type="submission" date="2020-02" db="EMBL/GenBank/DDBJ databases">
        <authorList>
            <person name="Meier V. D."/>
        </authorList>
    </citation>
    <scope>NUCLEOTIDE SEQUENCE</scope>
    <source>
        <strain evidence="2">AVDCRST_MAG78</strain>
    </source>
</reference>
<sequence length="61" mass="6683">EGRRRRAAGAEERGGASGRHPRARGREHEYSQAREDRPRAGPGTQEARGGLRRPGAGRRPV</sequence>
<feature type="compositionally biased region" description="Basic and acidic residues" evidence="1">
    <location>
        <begin position="24"/>
        <end position="39"/>
    </location>
</feature>
<organism evidence="2">
    <name type="scientific">uncultured Rubrobacteraceae bacterium</name>
    <dbReference type="NCBI Taxonomy" id="349277"/>
    <lineage>
        <taxon>Bacteria</taxon>
        <taxon>Bacillati</taxon>
        <taxon>Actinomycetota</taxon>
        <taxon>Rubrobacteria</taxon>
        <taxon>Rubrobacterales</taxon>
        <taxon>Rubrobacteraceae</taxon>
        <taxon>environmental samples</taxon>
    </lineage>
</organism>
<dbReference type="AlphaFoldDB" id="A0A6J4QU72"/>
<protein>
    <submittedName>
        <fullName evidence="2">Uncharacterized protein</fullName>
    </submittedName>
</protein>
<proteinExistence type="predicted"/>
<feature type="region of interest" description="Disordered" evidence="1">
    <location>
        <begin position="1"/>
        <end position="61"/>
    </location>
</feature>
<evidence type="ECO:0000313" key="2">
    <source>
        <dbReference type="EMBL" id="CAA9450752.1"/>
    </source>
</evidence>
<feature type="non-terminal residue" evidence="2">
    <location>
        <position position="61"/>
    </location>
</feature>
<evidence type="ECO:0000256" key="1">
    <source>
        <dbReference type="SAM" id="MobiDB-lite"/>
    </source>
</evidence>